<organism evidence="6 7">
    <name type="scientific">Kitasatospora cystarginea</name>
    <dbReference type="NCBI Taxonomy" id="58350"/>
    <lineage>
        <taxon>Bacteria</taxon>
        <taxon>Bacillati</taxon>
        <taxon>Actinomycetota</taxon>
        <taxon>Actinomycetes</taxon>
        <taxon>Kitasatosporales</taxon>
        <taxon>Streptomycetaceae</taxon>
        <taxon>Kitasatospora</taxon>
    </lineage>
</organism>
<evidence type="ECO:0000256" key="2">
    <source>
        <dbReference type="ARBA" id="ARBA00022723"/>
    </source>
</evidence>
<dbReference type="PANTHER" id="PTHR11228">
    <property type="entry name" value="RADICAL SAM DOMAIN PROTEIN"/>
    <property type="match status" value="1"/>
</dbReference>
<dbReference type="InterPro" id="IPR058240">
    <property type="entry name" value="rSAM_sf"/>
</dbReference>
<dbReference type="SFLD" id="SFLDS00029">
    <property type="entry name" value="Radical_SAM"/>
    <property type="match status" value="1"/>
</dbReference>
<dbReference type="InterPro" id="IPR050377">
    <property type="entry name" value="Radical_SAM_PqqE_MftC-like"/>
</dbReference>
<sequence length="361" mass="38877">MELSDFIGLRPVPAAGLLITLTRRCPLSCAHCSTSSTMAGEEPSDAQLLRFVSSFAAGDRPEVVLLTGGEPLLLPELARDLAESARAAGTRSVLLSGMFFARERRIPARVMRAVTAADHFSASLDAFHEREVPRAAVLHAVHQVREAGVPVSFHITGSGPQDPYLAEVTADIRREFADQVPMLVNEIRPMGRAAAWATASRPRPDGERALPCAMAAWPVVAFDGTVLACCNQQAVDRRPAPEHLRLGHIAEDDWRTVRRRSLASPVLRLLRTVGPAHLYARYAPESAGPGYCGTCRNLPQHPEVLAGAARDGAGPVGELLDREAARIQRAAGPVELLRRHGCPPYADLVALPHRDAAGSPR</sequence>
<keyword evidence="3" id="KW-0408">Iron</keyword>
<evidence type="ECO:0000259" key="5">
    <source>
        <dbReference type="Pfam" id="PF04055"/>
    </source>
</evidence>
<evidence type="ECO:0000313" key="6">
    <source>
        <dbReference type="EMBL" id="GAA2238180.1"/>
    </source>
</evidence>
<comment type="caution">
    <text evidence="6">The sequence shown here is derived from an EMBL/GenBank/DDBJ whole genome shotgun (WGS) entry which is preliminary data.</text>
</comment>
<evidence type="ECO:0000256" key="4">
    <source>
        <dbReference type="ARBA" id="ARBA00023014"/>
    </source>
</evidence>
<keyword evidence="2" id="KW-0479">Metal-binding</keyword>
<dbReference type="InterPro" id="IPR007197">
    <property type="entry name" value="rSAM"/>
</dbReference>
<dbReference type="InterPro" id="IPR013785">
    <property type="entry name" value="Aldolase_TIM"/>
</dbReference>
<dbReference type="Proteomes" id="UP001500305">
    <property type="component" value="Unassembled WGS sequence"/>
</dbReference>
<feature type="domain" description="Radical SAM core" evidence="5">
    <location>
        <begin position="20"/>
        <end position="157"/>
    </location>
</feature>
<dbReference type="CDD" id="cd01335">
    <property type="entry name" value="Radical_SAM"/>
    <property type="match status" value="1"/>
</dbReference>
<keyword evidence="1" id="KW-0949">S-adenosyl-L-methionine</keyword>
<dbReference type="RefSeq" id="WP_344635812.1">
    <property type="nucleotide sequence ID" value="NZ_BAAATR010000006.1"/>
</dbReference>
<dbReference type="Gene3D" id="3.20.20.70">
    <property type="entry name" value="Aldolase class I"/>
    <property type="match status" value="1"/>
</dbReference>
<dbReference type="PANTHER" id="PTHR11228:SF7">
    <property type="entry name" value="PQQA PEPTIDE CYCLASE"/>
    <property type="match status" value="1"/>
</dbReference>
<gene>
    <name evidence="6" type="ORF">GCM10010430_19000</name>
</gene>
<proteinExistence type="predicted"/>
<keyword evidence="7" id="KW-1185">Reference proteome</keyword>
<protein>
    <recommendedName>
        <fullName evidence="5">Radical SAM core domain-containing protein</fullName>
    </recommendedName>
</protein>
<name>A0ABN3DP56_9ACTN</name>
<dbReference type="SUPFAM" id="SSF102114">
    <property type="entry name" value="Radical SAM enzymes"/>
    <property type="match status" value="1"/>
</dbReference>
<keyword evidence="4" id="KW-0411">Iron-sulfur</keyword>
<dbReference type="CDD" id="cd21109">
    <property type="entry name" value="SPASM"/>
    <property type="match status" value="1"/>
</dbReference>
<reference evidence="6 7" key="1">
    <citation type="journal article" date="2019" name="Int. J. Syst. Evol. Microbiol.">
        <title>The Global Catalogue of Microorganisms (GCM) 10K type strain sequencing project: providing services to taxonomists for standard genome sequencing and annotation.</title>
        <authorList>
            <consortium name="The Broad Institute Genomics Platform"/>
            <consortium name="The Broad Institute Genome Sequencing Center for Infectious Disease"/>
            <person name="Wu L."/>
            <person name="Ma J."/>
        </authorList>
    </citation>
    <scope>NUCLEOTIDE SEQUENCE [LARGE SCALE GENOMIC DNA]</scope>
    <source>
        <strain evidence="6 7">JCM 7356</strain>
    </source>
</reference>
<dbReference type="EMBL" id="BAAATR010000006">
    <property type="protein sequence ID" value="GAA2238180.1"/>
    <property type="molecule type" value="Genomic_DNA"/>
</dbReference>
<evidence type="ECO:0000256" key="1">
    <source>
        <dbReference type="ARBA" id="ARBA00022691"/>
    </source>
</evidence>
<dbReference type="Pfam" id="PF04055">
    <property type="entry name" value="Radical_SAM"/>
    <property type="match status" value="1"/>
</dbReference>
<evidence type="ECO:0000256" key="3">
    <source>
        <dbReference type="ARBA" id="ARBA00023004"/>
    </source>
</evidence>
<accession>A0ABN3DP56</accession>
<evidence type="ECO:0000313" key="7">
    <source>
        <dbReference type="Proteomes" id="UP001500305"/>
    </source>
</evidence>